<dbReference type="Pfam" id="PF13400">
    <property type="entry name" value="Tad"/>
    <property type="match status" value="1"/>
</dbReference>
<dbReference type="EMBL" id="JBHSON010000040">
    <property type="protein sequence ID" value="MFC5749174.1"/>
    <property type="molecule type" value="Genomic_DNA"/>
</dbReference>
<dbReference type="RefSeq" id="WP_378284888.1">
    <property type="nucleotide sequence ID" value="NZ_JBHSON010000040.1"/>
</dbReference>
<dbReference type="Proteomes" id="UP001596074">
    <property type="component" value="Unassembled WGS sequence"/>
</dbReference>
<keyword evidence="1" id="KW-0472">Membrane</keyword>
<evidence type="ECO:0000313" key="3">
    <source>
        <dbReference type="EMBL" id="MFC5749174.1"/>
    </source>
</evidence>
<accession>A0ABW1A5B6</accession>
<protein>
    <submittedName>
        <fullName evidence="3">Rv3654c family TadE-like protein</fullName>
    </submittedName>
</protein>
<reference evidence="4" key="1">
    <citation type="journal article" date="2019" name="Int. J. Syst. Evol. Microbiol.">
        <title>The Global Catalogue of Microorganisms (GCM) 10K type strain sequencing project: providing services to taxonomists for standard genome sequencing and annotation.</title>
        <authorList>
            <consortium name="The Broad Institute Genomics Platform"/>
            <consortium name="The Broad Institute Genome Sequencing Center for Infectious Disease"/>
            <person name="Wu L."/>
            <person name="Ma J."/>
        </authorList>
    </citation>
    <scope>NUCLEOTIDE SEQUENCE [LARGE SCALE GENOMIC DNA]</scope>
    <source>
        <strain evidence="4">KCTC 42087</strain>
    </source>
</reference>
<name>A0ABW1A5B6_9ACTN</name>
<keyword evidence="1" id="KW-0812">Transmembrane</keyword>
<comment type="caution">
    <text evidence="3">The sequence shown here is derived from an EMBL/GenBank/DDBJ whole genome shotgun (WGS) entry which is preliminary data.</text>
</comment>
<dbReference type="InterPro" id="IPR021202">
    <property type="entry name" value="Rv3654c-like"/>
</dbReference>
<sequence>MSLSDDRGAGVVWVVACMALVWVVGVAAMTVGAARVTRHRADAAADLAALGAAARAPEGTEVACKAAAEAVRKSGGRLSACSVRDRVAEVSVAMVLRGPVRGLDVVSRARAGPVERESVP</sequence>
<feature type="domain" description="Putative Flp pilus-assembly TadG-like N-terminal" evidence="2">
    <location>
        <begin position="8"/>
        <end position="54"/>
    </location>
</feature>
<evidence type="ECO:0000256" key="1">
    <source>
        <dbReference type="SAM" id="Phobius"/>
    </source>
</evidence>
<evidence type="ECO:0000259" key="2">
    <source>
        <dbReference type="Pfam" id="PF13400"/>
    </source>
</evidence>
<dbReference type="NCBIfam" id="TIGR03816">
    <property type="entry name" value="tadE_like_DECH"/>
    <property type="match status" value="1"/>
</dbReference>
<proteinExistence type="predicted"/>
<organism evidence="3 4">
    <name type="scientific">Actinomadura rugatobispora</name>
    <dbReference type="NCBI Taxonomy" id="1994"/>
    <lineage>
        <taxon>Bacteria</taxon>
        <taxon>Bacillati</taxon>
        <taxon>Actinomycetota</taxon>
        <taxon>Actinomycetes</taxon>
        <taxon>Streptosporangiales</taxon>
        <taxon>Thermomonosporaceae</taxon>
        <taxon>Actinomadura</taxon>
    </lineage>
</organism>
<keyword evidence="4" id="KW-1185">Reference proteome</keyword>
<keyword evidence="1" id="KW-1133">Transmembrane helix</keyword>
<dbReference type="InterPro" id="IPR028087">
    <property type="entry name" value="Tad_N"/>
</dbReference>
<evidence type="ECO:0000313" key="4">
    <source>
        <dbReference type="Proteomes" id="UP001596074"/>
    </source>
</evidence>
<feature type="transmembrane region" description="Helical" evidence="1">
    <location>
        <begin position="12"/>
        <end position="34"/>
    </location>
</feature>
<gene>
    <name evidence="3" type="ORF">ACFPZN_26450</name>
</gene>